<protein>
    <submittedName>
        <fullName evidence="2">YtxH domain-containing protein</fullName>
    </submittedName>
</protein>
<dbReference type="RefSeq" id="WP_168628812.1">
    <property type="nucleotide sequence ID" value="NZ_BONL01000010.1"/>
</dbReference>
<gene>
    <name evidence="2" type="ORF">HGA03_03685</name>
</gene>
<evidence type="ECO:0000313" key="3">
    <source>
        <dbReference type="Proteomes" id="UP000581206"/>
    </source>
</evidence>
<evidence type="ECO:0000256" key="1">
    <source>
        <dbReference type="SAM" id="MobiDB-lite"/>
    </source>
</evidence>
<feature type="compositionally biased region" description="Polar residues" evidence="1">
    <location>
        <begin position="89"/>
        <end position="100"/>
    </location>
</feature>
<proteinExistence type="predicted"/>
<evidence type="ECO:0000313" key="2">
    <source>
        <dbReference type="EMBL" id="NKY21763.1"/>
    </source>
</evidence>
<comment type="caution">
    <text evidence="2">The sequence shown here is derived from an EMBL/GenBank/DDBJ whole genome shotgun (WGS) entry which is preliminary data.</text>
</comment>
<organism evidence="2 3">
    <name type="scientific">Cellulomonas denverensis</name>
    <dbReference type="NCBI Taxonomy" id="264297"/>
    <lineage>
        <taxon>Bacteria</taxon>
        <taxon>Bacillati</taxon>
        <taxon>Actinomycetota</taxon>
        <taxon>Actinomycetes</taxon>
        <taxon>Micrococcales</taxon>
        <taxon>Cellulomonadaceae</taxon>
        <taxon>Cellulomonas</taxon>
    </lineage>
</organism>
<accession>A0A7X6KTL0</accession>
<dbReference type="AlphaFoldDB" id="A0A7X6KTL0"/>
<name>A0A7X6KTL0_9CELL</name>
<dbReference type="Proteomes" id="UP000581206">
    <property type="component" value="Unassembled WGS sequence"/>
</dbReference>
<reference evidence="2 3" key="1">
    <citation type="submission" date="2020-04" db="EMBL/GenBank/DDBJ databases">
        <title>MicrobeNet Type strains.</title>
        <authorList>
            <person name="Nicholson A.C."/>
        </authorList>
    </citation>
    <scope>NUCLEOTIDE SEQUENCE [LARGE SCALE GENOMIC DNA]</scope>
    <source>
        <strain evidence="2 3">ATCC BAA-788</strain>
    </source>
</reference>
<keyword evidence="3" id="KW-1185">Reference proteome</keyword>
<feature type="region of interest" description="Disordered" evidence="1">
    <location>
        <begin position="73"/>
        <end position="100"/>
    </location>
</feature>
<dbReference type="EMBL" id="JAAXOX010000001">
    <property type="protein sequence ID" value="NKY21763.1"/>
    <property type="molecule type" value="Genomic_DNA"/>
</dbReference>
<sequence length="100" mass="10603">MKAKSAFVVGAALGYVLGTRAGRARYEQIKGWTSSLWHDPRVQSRVDDLETGAAQFAKEQAGALKDKAVDAVKSTLSRTPEPEVRSTPPDGTTRSGSLGG</sequence>